<dbReference type="InterPro" id="IPR051783">
    <property type="entry name" value="NAD(P)-dependent_oxidoreduct"/>
</dbReference>
<dbReference type="OrthoDB" id="9814124at2"/>
<organism evidence="2 3">
    <name type="scientific">Sphingomonas hengshuiensis</name>
    <dbReference type="NCBI Taxonomy" id="1609977"/>
    <lineage>
        <taxon>Bacteria</taxon>
        <taxon>Pseudomonadati</taxon>
        <taxon>Pseudomonadota</taxon>
        <taxon>Alphaproteobacteria</taxon>
        <taxon>Sphingomonadales</taxon>
        <taxon>Sphingomonadaceae</taxon>
        <taxon>Sphingomonas</taxon>
    </lineage>
</organism>
<protein>
    <submittedName>
        <fullName evidence="2">Epimerase</fullName>
    </submittedName>
</protein>
<reference evidence="2 3" key="2">
    <citation type="submission" date="2015-02" db="EMBL/GenBank/DDBJ databases">
        <title>The complete genome of Sphingomonas hengshuiensis sp. WHSC-8 isolated from soil of Hengshui Lake.</title>
        <authorList>
            <person name="Wei S."/>
            <person name="Guo J."/>
            <person name="Su C."/>
            <person name="Wu R."/>
            <person name="Zhang Z."/>
            <person name="Liang K."/>
            <person name="Li H."/>
            <person name="Wang T."/>
            <person name="Liu H."/>
            <person name="Zhang C."/>
            <person name="Li Z."/>
            <person name="Wang Q."/>
            <person name="Meng J."/>
        </authorList>
    </citation>
    <scope>NUCLEOTIDE SEQUENCE [LARGE SCALE GENOMIC DNA]</scope>
    <source>
        <strain evidence="2 3">WHSC-8</strain>
    </source>
</reference>
<dbReference type="Pfam" id="PF13460">
    <property type="entry name" value="NAD_binding_10"/>
    <property type="match status" value="1"/>
</dbReference>
<dbReference type="Gene3D" id="3.40.50.720">
    <property type="entry name" value="NAD(P)-binding Rossmann-like Domain"/>
    <property type="match status" value="1"/>
</dbReference>
<feature type="domain" description="Ketoreductase" evidence="1">
    <location>
        <begin position="2"/>
        <end position="143"/>
    </location>
</feature>
<reference evidence="2 3" key="1">
    <citation type="journal article" date="2015" name="Int. J. Syst. Evol. Microbiol.">
        <title>Sphingomonas hengshuiensis sp. nov., isolated from lake wetland.</title>
        <authorList>
            <person name="Wei S."/>
            <person name="Wang T."/>
            <person name="Liu H."/>
            <person name="Zhang C."/>
            <person name="Guo J."/>
            <person name="Wang Q."/>
            <person name="Liang K."/>
            <person name="Zhang Z."/>
        </authorList>
    </citation>
    <scope>NUCLEOTIDE SEQUENCE [LARGE SCALE GENOMIC DNA]</scope>
    <source>
        <strain evidence="2 3">WHSC-8</strain>
    </source>
</reference>
<dbReference type="Proteomes" id="UP000032300">
    <property type="component" value="Chromosome"/>
</dbReference>
<dbReference type="EMBL" id="CP010836">
    <property type="protein sequence ID" value="AJP71342.1"/>
    <property type="molecule type" value="Genomic_DNA"/>
</dbReference>
<dbReference type="InterPro" id="IPR036291">
    <property type="entry name" value="NAD(P)-bd_dom_sf"/>
</dbReference>
<dbReference type="GO" id="GO:0005737">
    <property type="term" value="C:cytoplasm"/>
    <property type="evidence" value="ECO:0007669"/>
    <property type="project" value="TreeGrafter"/>
</dbReference>
<dbReference type="SMART" id="SM00822">
    <property type="entry name" value="PKS_KR"/>
    <property type="match status" value="1"/>
</dbReference>
<evidence type="ECO:0000313" key="3">
    <source>
        <dbReference type="Proteomes" id="UP000032300"/>
    </source>
</evidence>
<sequence>MATLSITGGTGFVGTRLIALALEAGHGVRALTRRDQPARAGLVWVRGDLTDTAALAELATGADAVIHVAGVVNAPDRAGFAAGNIDGTRAMLAAAQGAGVARFVHVSSLAAREPGLSAYGWSKAEGDALVMASGLDWSIVRPPAIYGPGDMEMLELFRLAQRRLALLPPGGRLSVIEVGDLGRLLLALALTDRCPQILDPDDGVAGGWSHKDFARAIGTAVGQRVAAFALPRPVLMAGAHLDRLARGKAAKLTPDRVAYFCHQDWVADAAHRPPENLWTPQVATPEGLAATAAWYRAQGLLAGAARR</sequence>
<keyword evidence="3" id="KW-1185">Reference proteome</keyword>
<dbReference type="SUPFAM" id="SSF51735">
    <property type="entry name" value="NAD(P)-binding Rossmann-fold domains"/>
    <property type="match status" value="1"/>
</dbReference>
<dbReference type="AlphaFoldDB" id="A0A7U4J6V9"/>
<dbReference type="RefSeq" id="WP_044330883.1">
    <property type="nucleotide sequence ID" value="NZ_CP010836.1"/>
</dbReference>
<name>A0A7U4J6V9_9SPHN</name>
<gene>
    <name evidence="2" type="ORF">TS85_05430</name>
</gene>
<dbReference type="InterPro" id="IPR057326">
    <property type="entry name" value="KR_dom"/>
</dbReference>
<dbReference type="PANTHER" id="PTHR48079">
    <property type="entry name" value="PROTEIN YEEZ"/>
    <property type="match status" value="1"/>
</dbReference>
<dbReference type="KEGG" id="sphi:TS85_05430"/>
<accession>A0A7U4J6V9</accession>
<evidence type="ECO:0000259" key="1">
    <source>
        <dbReference type="SMART" id="SM00822"/>
    </source>
</evidence>
<proteinExistence type="predicted"/>
<dbReference type="GO" id="GO:0004029">
    <property type="term" value="F:aldehyde dehydrogenase (NAD+) activity"/>
    <property type="evidence" value="ECO:0007669"/>
    <property type="project" value="TreeGrafter"/>
</dbReference>
<evidence type="ECO:0000313" key="2">
    <source>
        <dbReference type="EMBL" id="AJP71342.1"/>
    </source>
</evidence>
<dbReference type="InterPro" id="IPR016040">
    <property type="entry name" value="NAD(P)-bd_dom"/>
</dbReference>
<dbReference type="PANTHER" id="PTHR48079:SF6">
    <property type="entry name" value="NAD(P)-BINDING DOMAIN-CONTAINING PROTEIN-RELATED"/>
    <property type="match status" value="1"/>
</dbReference>